<keyword evidence="3" id="KW-1003">Cell membrane</keyword>
<reference evidence="9 10" key="1">
    <citation type="submission" date="2021-02" db="EMBL/GenBank/DDBJ databases">
        <title>Actinophytocola xerophila sp. nov., isolated from soil of cotton cropping field.</title>
        <authorList>
            <person name="Huang R."/>
            <person name="Chen X."/>
            <person name="Ge X."/>
            <person name="Liu W."/>
        </authorList>
    </citation>
    <scope>NUCLEOTIDE SEQUENCE [LARGE SCALE GENOMIC DNA]</scope>
    <source>
        <strain evidence="9 10">S1-96</strain>
    </source>
</reference>
<dbReference type="Gene3D" id="1.10.3720.10">
    <property type="entry name" value="MetI-like"/>
    <property type="match status" value="1"/>
</dbReference>
<evidence type="ECO:0000256" key="3">
    <source>
        <dbReference type="ARBA" id="ARBA00022475"/>
    </source>
</evidence>
<evidence type="ECO:0000313" key="9">
    <source>
        <dbReference type="EMBL" id="MCT2582432.1"/>
    </source>
</evidence>
<name>A0ABT2J3J5_9PSEU</name>
<keyword evidence="6 7" id="KW-0472">Membrane</keyword>
<dbReference type="InterPro" id="IPR035906">
    <property type="entry name" value="MetI-like_sf"/>
</dbReference>
<dbReference type="Pfam" id="PF00528">
    <property type="entry name" value="BPD_transp_1"/>
    <property type="match status" value="1"/>
</dbReference>
<feature type="transmembrane region" description="Helical" evidence="7">
    <location>
        <begin position="135"/>
        <end position="153"/>
    </location>
</feature>
<dbReference type="InterPro" id="IPR045621">
    <property type="entry name" value="BPD_transp_1_N"/>
</dbReference>
<keyword evidence="2 7" id="KW-0813">Transport</keyword>
<evidence type="ECO:0000256" key="2">
    <source>
        <dbReference type="ARBA" id="ARBA00022448"/>
    </source>
</evidence>
<comment type="subcellular location">
    <subcellularLocation>
        <location evidence="1 7">Cell membrane</location>
        <topology evidence="1 7">Multi-pass membrane protein</topology>
    </subcellularLocation>
</comment>
<feature type="domain" description="ABC transmembrane type-1" evidence="8">
    <location>
        <begin position="97"/>
        <end position="326"/>
    </location>
</feature>
<evidence type="ECO:0000256" key="6">
    <source>
        <dbReference type="ARBA" id="ARBA00023136"/>
    </source>
</evidence>
<keyword evidence="4 7" id="KW-0812">Transmembrane</keyword>
<organism evidence="9 10">
    <name type="scientific">Actinophytocola gossypii</name>
    <dbReference type="NCBI Taxonomy" id="2812003"/>
    <lineage>
        <taxon>Bacteria</taxon>
        <taxon>Bacillati</taxon>
        <taxon>Actinomycetota</taxon>
        <taxon>Actinomycetes</taxon>
        <taxon>Pseudonocardiales</taxon>
        <taxon>Pseudonocardiaceae</taxon>
    </lineage>
</organism>
<dbReference type="Proteomes" id="UP001156441">
    <property type="component" value="Unassembled WGS sequence"/>
</dbReference>
<dbReference type="RefSeq" id="WP_260189785.1">
    <property type="nucleotide sequence ID" value="NZ_JAFFZE010000006.1"/>
</dbReference>
<dbReference type="EMBL" id="JAFFZE010000006">
    <property type="protein sequence ID" value="MCT2582432.1"/>
    <property type="molecule type" value="Genomic_DNA"/>
</dbReference>
<comment type="caution">
    <text evidence="9">The sequence shown here is derived from an EMBL/GenBank/DDBJ whole genome shotgun (WGS) entry which is preliminary data.</text>
</comment>
<feature type="transmembrane region" description="Helical" evidence="7">
    <location>
        <begin position="257"/>
        <end position="283"/>
    </location>
</feature>
<evidence type="ECO:0000256" key="1">
    <source>
        <dbReference type="ARBA" id="ARBA00004651"/>
    </source>
</evidence>
<dbReference type="PANTHER" id="PTHR43163">
    <property type="entry name" value="DIPEPTIDE TRANSPORT SYSTEM PERMEASE PROTEIN DPPB-RELATED"/>
    <property type="match status" value="1"/>
</dbReference>
<dbReference type="PROSITE" id="PS50928">
    <property type="entry name" value="ABC_TM1"/>
    <property type="match status" value="1"/>
</dbReference>
<evidence type="ECO:0000256" key="4">
    <source>
        <dbReference type="ARBA" id="ARBA00022692"/>
    </source>
</evidence>
<dbReference type="CDD" id="cd06261">
    <property type="entry name" value="TM_PBP2"/>
    <property type="match status" value="1"/>
</dbReference>
<protein>
    <submittedName>
        <fullName evidence="9">ABC transporter permease</fullName>
    </submittedName>
</protein>
<proteinExistence type="inferred from homology"/>
<feature type="transmembrane region" description="Helical" evidence="7">
    <location>
        <begin position="303"/>
        <end position="329"/>
    </location>
</feature>
<sequence length="340" mass="36719">MLRYTIRRLLQLLIVVGVLSLLLFAWLRSLPGGPVSALLGERATAETRARLTEELGLNDPIFVQYIKFVGRALSGDFGVSTGVQPGDPALDIFLQRLPATLELSILAIIIAIAIGIPLGYLAARRRGSVLDNLSVVSSLIGVAVPVFFLAFLLKQVFAVDLGWFPTAGRQEGGIDATRVTGFFVLDGILTQEWDAAWDAFVHLILPAVALASIPFSVVFRITRASVLDVVDEDYIRTAESKGLTTPVIRRRHVLRNAMLPVVTTIGLQTGALLAGAVLTETVFAFPGIGQALAIGFERRDYPVLLLLILCSAGVFVLINLLVDLSYALIDPRIRTRGGGH</sequence>
<feature type="transmembrane region" description="Helical" evidence="7">
    <location>
        <begin position="103"/>
        <end position="123"/>
    </location>
</feature>
<dbReference type="Pfam" id="PF19300">
    <property type="entry name" value="BPD_transp_1_N"/>
    <property type="match status" value="1"/>
</dbReference>
<gene>
    <name evidence="9" type="ORF">JT362_04765</name>
</gene>
<dbReference type="SUPFAM" id="SSF161098">
    <property type="entry name" value="MetI-like"/>
    <property type="match status" value="1"/>
</dbReference>
<comment type="similarity">
    <text evidence="7">Belongs to the binding-protein-dependent transport system permease family.</text>
</comment>
<keyword evidence="10" id="KW-1185">Reference proteome</keyword>
<keyword evidence="5 7" id="KW-1133">Transmembrane helix</keyword>
<evidence type="ECO:0000259" key="8">
    <source>
        <dbReference type="PROSITE" id="PS50928"/>
    </source>
</evidence>
<feature type="transmembrane region" description="Helical" evidence="7">
    <location>
        <begin position="199"/>
        <end position="219"/>
    </location>
</feature>
<evidence type="ECO:0000313" key="10">
    <source>
        <dbReference type="Proteomes" id="UP001156441"/>
    </source>
</evidence>
<evidence type="ECO:0000256" key="7">
    <source>
        <dbReference type="RuleBase" id="RU363032"/>
    </source>
</evidence>
<dbReference type="InterPro" id="IPR000515">
    <property type="entry name" value="MetI-like"/>
</dbReference>
<evidence type="ECO:0000256" key="5">
    <source>
        <dbReference type="ARBA" id="ARBA00022989"/>
    </source>
</evidence>
<dbReference type="PANTHER" id="PTHR43163:SF6">
    <property type="entry name" value="DIPEPTIDE TRANSPORT SYSTEM PERMEASE PROTEIN DPPB-RELATED"/>
    <property type="match status" value="1"/>
</dbReference>
<accession>A0ABT2J3J5</accession>
<feature type="transmembrane region" description="Helical" evidence="7">
    <location>
        <begin position="9"/>
        <end position="27"/>
    </location>
</feature>